<accession>A0A841EMS1</accession>
<dbReference type="RefSeq" id="WP_184137201.1">
    <property type="nucleotide sequence ID" value="NZ_JACHKT010000044.1"/>
</dbReference>
<evidence type="ECO:0000259" key="1">
    <source>
        <dbReference type="Pfam" id="PF10263"/>
    </source>
</evidence>
<feature type="domain" description="SprT-like" evidence="1">
    <location>
        <begin position="25"/>
        <end position="100"/>
    </location>
</feature>
<dbReference type="Pfam" id="PF10263">
    <property type="entry name" value="SprT-like"/>
    <property type="match status" value="1"/>
</dbReference>
<evidence type="ECO:0000313" key="3">
    <source>
        <dbReference type="Proteomes" id="UP000524404"/>
    </source>
</evidence>
<name>A0A841EMS1_9BACT</name>
<sequence length="202" mass="23838">MKKDLEVFQKYFPNTTVNYCFSLWETYQFNFKITRTRQSKLGDYSFRRDKGHKITVNGDLNPYAFLVTYIHEVAHLVTFKQFGNKPNPHGKEWKKNFKEVFLPLLNESTLPFQILIPLKEYLENPSATTQSYSPLVKELRKFDKLAEEEDKMILTNLQKGEVFELNGRYFEKGDLRRTRFLCTDKANGKRYVVSAIALVKKV</sequence>
<dbReference type="AlphaFoldDB" id="A0A841EMS1"/>
<comment type="caution">
    <text evidence="2">The sequence shown here is derived from an EMBL/GenBank/DDBJ whole genome shotgun (WGS) entry which is preliminary data.</text>
</comment>
<keyword evidence="3" id="KW-1185">Reference proteome</keyword>
<dbReference type="GO" id="GO:0006950">
    <property type="term" value="P:response to stress"/>
    <property type="evidence" value="ECO:0007669"/>
    <property type="project" value="UniProtKB-ARBA"/>
</dbReference>
<dbReference type="InterPro" id="IPR006640">
    <property type="entry name" value="SprT-like_domain"/>
</dbReference>
<organism evidence="2 3">
    <name type="scientific">Arcicella rosea</name>
    <dbReference type="NCBI Taxonomy" id="502909"/>
    <lineage>
        <taxon>Bacteria</taxon>
        <taxon>Pseudomonadati</taxon>
        <taxon>Bacteroidota</taxon>
        <taxon>Cytophagia</taxon>
        <taxon>Cytophagales</taxon>
        <taxon>Flectobacillaceae</taxon>
        <taxon>Arcicella</taxon>
    </lineage>
</organism>
<gene>
    <name evidence="2" type="ORF">HNP25_004081</name>
</gene>
<reference evidence="2 3" key="1">
    <citation type="submission" date="2020-08" db="EMBL/GenBank/DDBJ databases">
        <title>Functional genomics of gut bacteria from endangered species of beetles.</title>
        <authorList>
            <person name="Carlos-Shanley C."/>
        </authorList>
    </citation>
    <scope>NUCLEOTIDE SEQUENCE [LARGE SCALE GENOMIC DNA]</scope>
    <source>
        <strain evidence="2 3">S00070</strain>
    </source>
</reference>
<dbReference type="EMBL" id="JACHKT010000044">
    <property type="protein sequence ID" value="MBB6005407.1"/>
    <property type="molecule type" value="Genomic_DNA"/>
</dbReference>
<proteinExistence type="predicted"/>
<dbReference type="Proteomes" id="UP000524404">
    <property type="component" value="Unassembled WGS sequence"/>
</dbReference>
<evidence type="ECO:0000313" key="2">
    <source>
        <dbReference type="EMBL" id="MBB6005407.1"/>
    </source>
</evidence>
<protein>
    <recommendedName>
        <fullName evidence="1">SprT-like domain-containing protein</fullName>
    </recommendedName>
</protein>